<proteinExistence type="predicted"/>
<evidence type="ECO:0000313" key="1">
    <source>
        <dbReference type="EMBL" id="RNA26332.1"/>
    </source>
</evidence>
<comment type="caution">
    <text evidence="1">The sequence shown here is derived from an EMBL/GenBank/DDBJ whole genome shotgun (WGS) entry which is preliminary data.</text>
</comment>
<accession>A0A3M7RS29</accession>
<reference evidence="1 2" key="1">
    <citation type="journal article" date="2018" name="Sci. Rep.">
        <title>Genomic signatures of local adaptation to the degree of environmental predictability in rotifers.</title>
        <authorList>
            <person name="Franch-Gras L."/>
            <person name="Hahn C."/>
            <person name="Garcia-Roger E.M."/>
            <person name="Carmona M.J."/>
            <person name="Serra M."/>
            <person name="Gomez A."/>
        </authorList>
    </citation>
    <scope>NUCLEOTIDE SEQUENCE [LARGE SCALE GENOMIC DNA]</scope>
    <source>
        <strain evidence="1">HYR1</strain>
    </source>
</reference>
<dbReference type="EMBL" id="REGN01002758">
    <property type="protein sequence ID" value="RNA26332.1"/>
    <property type="molecule type" value="Genomic_DNA"/>
</dbReference>
<gene>
    <name evidence="1" type="ORF">BpHYR1_040892</name>
</gene>
<organism evidence="1 2">
    <name type="scientific">Brachionus plicatilis</name>
    <name type="common">Marine rotifer</name>
    <name type="synonym">Brachionus muelleri</name>
    <dbReference type="NCBI Taxonomy" id="10195"/>
    <lineage>
        <taxon>Eukaryota</taxon>
        <taxon>Metazoa</taxon>
        <taxon>Spiralia</taxon>
        <taxon>Gnathifera</taxon>
        <taxon>Rotifera</taxon>
        <taxon>Eurotatoria</taxon>
        <taxon>Monogononta</taxon>
        <taxon>Pseudotrocha</taxon>
        <taxon>Ploima</taxon>
        <taxon>Brachionidae</taxon>
        <taxon>Brachionus</taxon>
    </lineage>
</organism>
<keyword evidence="2" id="KW-1185">Reference proteome</keyword>
<protein>
    <submittedName>
        <fullName evidence="1">Uncharacterized protein</fullName>
    </submittedName>
</protein>
<name>A0A3M7RS29_BRAPC</name>
<sequence>MVTDINFSDKKFPKKKKWRMVLKMKKINCAQLATCQWLKEDILFIFFYYKRCTFFHTQKPLLCNA</sequence>
<dbReference type="AlphaFoldDB" id="A0A3M7RS29"/>
<dbReference type="Proteomes" id="UP000276133">
    <property type="component" value="Unassembled WGS sequence"/>
</dbReference>
<evidence type="ECO:0000313" key="2">
    <source>
        <dbReference type="Proteomes" id="UP000276133"/>
    </source>
</evidence>